<evidence type="ECO:0000256" key="2">
    <source>
        <dbReference type="ARBA" id="ARBA00022598"/>
    </source>
</evidence>
<comment type="caution">
    <text evidence="5">The sequence shown here is derived from an EMBL/GenBank/DDBJ whole genome shotgun (WGS) entry which is preliminary data.</text>
</comment>
<evidence type="ECO:0000313" key="5">
    <source>
        <dbReference type="EMBL" id="MFC5658074.1"/>
    </source>
</evidence>
<dbReference type="InterPro" id="IPR040097">
    <property type="entry name" value="FAAL/FAAC"/>
</dbReference>
<accession>A0ABW0WM93</accession>
<protein>
    <submittedName>
        <fullName evidence="5">Fatty acyl-AMP ligase</fullName>
    </submittedName>
</protein>
<evidence type="ECO:0000256" key="1">
    <source>
        <dbReference type="ARBA" id="ARBA00006432"/>
    </source>
</evidence>
<dbReference type="PANTHER" id="PTHR22754:SF32">
    <property type="entry name" value="DISCO-INTERACTING PROTEIN 2"/>
    <property type="match status" value="1"/>
</dbReference>
<organism evidence="5 6">
    <name type="scientific">Streptomyces nogalater</name>
    <dbReference type="NCBI Taxonomy" id="38314"/>
    <lineage>
        <taxon>Bacteria</taxon>
        <taxon>Bacillati</taxon>
        <taxon>Actinomycetota</taxon>
        <taxon>Actinomycetes</taxon>
        <taxon>Kitasatosporales</taxon>
        <taxon>Streptomycetaceae</taxon>
        <taxon>Streptomyces</taxon>
    </lineage>
</organism>
<dbReference type="Gene3D" id="3.30.300.30">
    <property type="match status" value="1"/>
</dbReference>
<dbReference type="InterPro" id="IPR000873">
    <property type="entry name" value="AMP-dep_synth/lig_dom"/>
</dbReference>
<feature type="transmembrane region" description="Helical" evidence="3">
    <location>
        <begin position="48"/>
        <end position="67"/>
    </location>
</feature>
<dbReference type="PROSITE" id="PS00455">
    <property type="entry name" value="AMP_BINDING"/>
    <property type="match status" value="1"/>
</dbReference>
<comment type="similarity">
    <text evidence="1">Belongs to the ATP-dependent AMP-binding enzyme family.</text>
</comment>
<dbReference type="InterPro" id="IPR045851">
    <property type="entry name" value="AMP-bd_C_sf"/>
</dbReference>
<sequence length="566" mass="60993">MRDPQARDHESLTFAELDARARGIAVWLAGRTEPGDRVLLLYSPGVEFTAAFFGCLYAGLIAVPGPLPGRYRHERRRLARIARDARATVVLSDRRGLPEVGKWAADEGLTHLVPHSTDETDETDDDPGAWRPRVPGDPDALALLQYTSGSTGSPKGVMVRHRNLLDNVDAVVRSLRLRPGHRLGGWIPLYHDMGLIGLMLPGVLRCDGYVQMDPMTFLRRPHQWLQMMDAYDVNGTASPDFGYELCLRRVTDDQLAGLDLSRVRAAVDGSEPVRADTVTGFAARFAAAGFRPDAIVPMYGLAESTLLATGIGGRPPFVAGVDTAALEGNVLRRAAPGAPARNLVGCGPSAGQSVRVVDPDSGQELPAGRIGEIWLSGPSVAAGYWANSEATKAAFGATGADGQGPFLRTGDLGGLLDGDLFVTGRRKDVLILHGRTIHPQDIEAELRAQHGELGSLHGAVFTVGWDDGTGSRESVVVLHEIRGHWGTERMTELAAAMKLTVAREFGVPVAAVLLLRPGGIRRTTSGKVERSAMRSRYLERALEPLLTSEDPHLTAALDARARQEER</sequence>
<keyword evidence="2 5" id="KW-0436">Ligase</keyword>
<name>A0ABW0WM93_STRNO</name>
<keyword evidence="3" id="KW-0812">Transmembrane</keyword>
<evidence type="ECO:0000256" key="3">
    <source>
        <dbReference type="SAM" id="Phobius"/>
    </source>
</evidence>
<dbReference type="Gene3D" id="3.40.50.12780">
    <property type="entry name" value="N-terminal domain of ligase-like"/>
    <property type="match status" value="1"/>
</dbReference>
<proteinExistence type="inferred from homology"/>
<evidence type="ECO:0000313" key="6">
    <source>
        <dbReference type="Proteomes" id="UP001596065"/>
    </source>
</evidence>
<dbReference type="InterPro" id="IPR020845">
    <property type="entry name" value="AMP-binding_CS"/>
</dbReference>
<dbReference type="Pfam" id="PF00501">
    <property type="entry name" value="AMP-binding"/>
    <property type="match status" value="1"/>
</dbReference>
<dbReference type="GO" id="GO:0016874">
    <property type="term" value="F:ligase activity"/>
    <property type="evidence" value="ECO:0007669"/>
    <property type="project" value="UniProtKB-KW"/>
</dbReference>
<keyword evidence="3" id="KW-0472">Membrane</keyword>
<keyword evidence="6" id="KW-1185">Reference proteome</keyword>
<dbReference type="InterPro" id="IPR042099">
    <property type="entry name" value="ANL_N_sf"/>
</dbReference>
<dbReference type="Proteomes" id="UP001596065">
    <property type="component" value="Unassembled WGS sequence"/>
</dbReference>
<dbReference type="SUPFAM" id="SSF56801">
    <property type="entry name" value="Acetyl-CoA synthetase-like"/>
    <property type="match status" value="1"/>
</dbReference>
<dbReference type="PANTHER" id="PTHR22754">
    <property type="entry name" value="DISCO-INTERACTING PROTEIN 2 DIP2 -RELATED"/>
    <property type="match status" value="1"/>
</dbReference>
<dbReference type="CDD" id="cd05931">
    <property type="entry name" value="FAAL"/>
    <property type="match status" value="1"/>
</dbReference>
<keyword evidence="3" id="KW-1133">Transmembrane helix</keyword>
<gene>
    <name evidence="5" type="ORF">ACFP3J_21615</name>
</gene>
<evidence type="ECO:0000259" key="4">
    <source>
        <dbReference type="Pfam" id="PF00501"/>
    </source>
</evidence>
<dbReference type="EMBL" id="JBHSOE010000038">
    <property type="protein sequence ID" value="MFC5658074.1"/>
    <property type="molecule type" value="Genomic_DNA"/>
</dbReference>
<dbReference type="RefSeq" id="WP_344350163.1">
    <property type="nucleotide sequence ID" value="NZ_BAAASM010000034.1"/>
</dbReference>
<feature type="domain" description="AMP-dependent synthetase/ligase" evidence="4">
    <location>
        <begin position="8"/>
        <end position="385"/>
    </location>
</feature>
<reference evidence="6" key="1">
    <citation type="journal article" date="2019" name="Int. J. Syst. Evol. Microbiol.">
        <title>The Global Catalogue of Microorganisms (GCM) 10K type strain sequencing project: providing services to taxonomists for standard genome sequencing and annotation.</title>
        <authorList>
            <consortium name="The Broad Institute Genomics Platform"/>
            <consortium name="The Broad Institute Genome Sequencing Center for Infectious Disease"/>
            <person name="Wu L."/>
            <person name="Ma J."/>
        </authorList>
    </citation>
    <scope>NUCLEOTIDE SEQUENCE [LARGE SCALE GENOMIC DNA]</scope>
    <source>
        <strain evidence="6">KCTC 5701</strain>
    </source>
</reference>